<comment type="caution">
    <text evidence="1">The sequence shown here is derived from an EMBL/GenBank/DDBJ whole genome shotgun (WGS) entry which is preliminary data.</text>
</comment>
<dbReference type="AlphaFoldDB" id="X1A0L4"/>
<proteinExistence type="predicted"/>
<gene>
    <name evidence="1" type="ORF">S01H4_34878</name>
</gene>
<reference evidence="1" key="1">
    <citation type="journal article" date="2014" name="Front. Microbiol.">
        <title>High frequency of phylogenetically diverse reductive dehalogenase-homologous genes in deep subseafloor sedimentary metagenomes.</title>
        <authorList>
            <person name="Kawai M."/>
            <person name="Futagami T."/>
            <person name="Toyoda A."/>
            <person name="Takaki Y."/>
            <person name="Nishi S."/>
            <person name="Hori S."/>
            <person name="Arai W."/>
            <person name="Tsubouchi T."/>
            <person name="Morono Y."/>
            <person name="Uchiyama I."/>
            <person name="Ito T."/>
            <person name="Fujiyama A."/>
            <person name="Inagaki F."/>
            <person name="Takami H."/>
        </authorList>
    </citation>
    <scope>NUCLEOTIDE SEQUENCE</scope>
    <source>
        <strain evidence="1">Expedition CK06-06</strain>
    </source>
</reference>
<evidence type="ECO:0000313" key="1">
    <source>
        <dbReference type="EMBL" id="GAG75324.1"/>
    </source>
</evidence>
<organism evidence="1">
    <name type="scientific">marine sediment metagenome</name>
    <dbReference type="NCBI Taxonomy" id="412755"/>
    <lineage>
        <taxon>unclassified sequences</taxon>
        <taxon>metagenomes</taxon>
        <taxon>ecological metagenomes</taxon>
    </lineage>
</organism>
<accession>X1A0L4</accession>
<protein>
    <submittedName>
        <fullName evidence="1">Uncharacterized protein</fullName>
    </submittedName>
</protein>
<dbReference type="EMBL" id="BART01018482">
    <property type="protein sequence ID" value="GAG75324.1"/>
    <property type="molecule type" value="Genomic_DNA"/>
</dbReference>
<name>X1A0L4_9ZZZZ</name>
<sequence>MDPNPCIGFMSLPELLRLEDEGEDKNLGILNQKYDILLWINESSIDLSSSDIGAVA</sequence>